<protein>
    <submittedName>
        <fullName evidence="2">Uncharacterized protein</fullName>
    </submittedName>
</protein>
<feature type="chain" id="PRO_5047360570" evidence="1">
    <location>
        <begin position="24"/>
        <end position="255"/>
    </location>
</feature>
<feature type="signal peptide" evidence="1">
    <location>
        <begin position="1"/>
        <end position="23"/>
    </location>
</feature>
<proteinExistence type="predicted"/>
<name>A0ABP9YJT6_9FUNG</name>
<reference evidence="2 3" key="1">
    <citation type="submission" date="2024-04" db="EMBL/GenBank/DDBJ databases">
        <title>genome sequences of Mucor flavus KT1a and Helicostylum pulchrum KT1b strains isolated from the surface of a dry-aged beef.</title>
        <authorList>
            <person name="Toyotome T."/>
            <person name="Hosono M."/>
            <person name="Torimaru M."/>
            <person name="Fukuda K."/>
            <person name="Mikami N."/>
        </authorList>
    </citation>
    <scope>NUCLEOTIDE SEQUENCE [LARGE SCALE GENOMIC DNA]</scope>
    <source>
        <strain evidence="2 3">KT1a</strain>
    </source>
</reference>
<accession>A0ABP9YJT6</accession>
<evidence type="ECO:0000313" key="2">
    <source>
        <dbReference type="EMBL" id="GAA5807107.1"/>
    </source>
</evidence>
<sequence length="255" mass="29210">MLDHISFHVLPILLIICISKTESKAPGDLFKPTQNKSYILETPCCHFATGCFMLTKRSIDSFIDNRDINVLDPLVAFAHFLMSGQQSIISIDRWDERTVIKLYLIAMEMVKNDVETENDKVEALQTICKATQSQFEKILSTVFDKPDQAQRYADAGRHYSASLKRKYDSMKQGLSNTPPEAITPIELPKDIDGASCSTNSKNEKLVAFVNTWKQNNYDRMKWSACWKEAKKKGLFTEYSNSHSLKNMYHKVKNNH</sequence>
<evidence type="ECO:0000256" key="1">
    <source>
        <dbReference type="SAM" id="SignalP"/>
    </source>
</evidence>
<keyword evidence="3" id="KW-1185">Reference proteome</keyword>
<dbReference type="Proteomes" id="UP001473302">
    <property type="component" value="Unassembled WGS sequence"/>
</dbReference>
<organism evidence="2 3">
    <name type="scientific">Mucor flavus</name>
    <dbReference type="NCBI Taxonomy" id="439312"/>
    <lineage>
        <taxon>Eukaryota</taxon>
        <taxon>Fungi</taxon>
        <taxon>Fungi incertae sedis</taxon>
        <taxon>Mucoromycota</taxon>
        <taxon>Mucoromycotina</taxon>
        <taxon>Mucoromycetes</taxon>
        <taxon>Mucorales</taxon>
        <taxon>Mucorineae</taxon>
        <taxon>Mucoraceae</taxon>
        <taxon>Mucor</taxon>
    </lineage>
</organism>
<evidence type="ECO:0000313" key="3">
    <source>
        <dbReference type="Proteomes" id="UP001473302"/>
    </source>
</evidence>
<comment type="caution">
    <text evidence="2">The sequence shown here is derived from an EMBL/GenBank/DDBJ whole genome shotgun (WGS) entry which is preliminary data.</text>
</comment>
<dbReference type="EMBL" id="BAABUK010000002">
    <property type="protein sequence ID" value="GAA5807107.1"/>
    <property type="molecule type" value="Genomic_DNA"/>
</dbReference>
<gene>
    <name evidence="2" type="ORF">MFLAVUS_000457</name>
</gene>
<keyword evidence="1" id="KW-0732">Signal</keyword>